<dbReference type="EMBL" id="QJJU01000033">
    <property type="protein sequence ID" value="PXX00794.1"/>
    <property type="molecule type" value="Genomic_DNA"/>
</dbReference>
<gene>
    <name evidence="1" type="ORF">C8E89_13355</name>
</gene>
<proteinExistence type="predicted"/>
<keyword evidence="2" id="KW-1185">Reference proteome</keyword>
<reference evidence="1 2" key="2">
    <citation type="submission" date="2018-06" db="EMBL/GenBank/DDBJ databases">
        <title>Sequencing of bacterial isolates from soil warming experiment in Harvard Forest, Massachusetts, USA.</title>
        <authorList>
            <person name="Deangelis K.PhD."/>
        </authorList>
    </citation>
    <scope>NUCLEOTIDE SEQUENCE [LARGE SCALE GENOMIC DNA]</scope>
    <source>
        <strain evidence="1 2">GAS496</strain>
    </source>
</reference>
<dbReference type="Proteomes" id="UP000247781">
    <property type="component" value="Unassembled WGS sequence"/>
</dbReference>
<organism evidence="1 2">
    <name type="scientific">Mycolicibacterium moriokaense</name>
    <dbReference type="NCBI Taxonomy" id="39691"/>
    <lineage>
        <taxon>Bacteria</taxon>
        <taxon>Bacillati</taxon>
        <taxon>Actinomycetota</taxon>
        <taxon>Actinomycetes</taxon>
        <taxon>Mycobacteriales</taxon>
        <taxon>Mycobacteriaceae</taxon>
        <taxon>Mycolicibacterium</taxon>
    </lineage>
</organism>
<protein>
    <submittedName>
        <fullName evidence="1">Uncharacterized protein</fullName>
    </submittedName>
</protein>
<sequence length="149" mass="15799">MTSATAEVPSTVEELDAECLTRVLGVTVTGVRAEQIAVGSGFSSLLYRLHLTGDASVPGSVIAKLPAQSEARGAMDMMGGYARELAFYQNVAGRAPMGTPRVYAAKMATDSTDFVLVLEDLGDWDNADHLAGPPDELDPILKAYRENHG</sequence>
<dbReference type="AlphaFoldDB" id="A0A318H822"/>
<accession>A0A318H822</accession>
<dbReference type="InterPro" id="IPR011009">
    <property type="entry name" value="Kinase-like_dom_sf"/>
</dbReference>
<evidence type="ECO:0000313" key="2">
    <source>
        <dbReference type="Proteomes" id="UP000247781"/>
    </source>
</evidence>
<comment type="caution">
    <text evidence="1">The sequence shown here is derived from an EMBL/GenBank/DDBJ whole genome shotgun (WGS) entry which is preliminary data.</text>
</comment>
<reference evidence="2" key="1">
    <citation type="submission" date="2018-05" db="EMBL/GenBank/DDBJ databases">
        <authorList>
            <person name="Deangelis K."/>
            <person name="Huntemann M."/>
            <person name="Clum A."/>
            <person name="Pillay M."/>
            <person name="Palaniappan K."/>
            <person name="Varghese N."/>
            <person name="Mikhailova N."/>
            <person name="Stamatis D."/>
            <person name="Reddy T."/>
            <person name="Daum C."/>
            <person name="Shapiro N."/>
            <person name="Ivanova N."/>
            <person name="Kyrpides N."/>
            <person name="Woyke T."/>
        </authorList>
    </citation>
    <scope>NUCLEOTIDE SEQUENCE [LARGE SCALE GENOMIC DNA]</scope>
    <source>
        <strain evidence="2">GAS496</strain>
    </source>
</reference>
<evidence type="ECO:0000313" key="1">
    <source>
        <dbReference type="EMBL" id="PXX00794.1"/>
    </source>
</evidence>
<name>A0A318H822_9MYCO</name>
<dbReference type="SUPFAM" id="SSF56112">
    <property type="entry name" value="Protein kinase-like (PK-like)"/>
    <property type="match status" value="1"/>
</dbReference>